<evidence type="ECO:0000313" key="6">
    <source>
        <dbReference type="Proteomes" id="UP000295525"/>
    </source>
</evidence>
<feature type="compositionally biased region" description="Basic and acidic residues" evidence="3">
    <location>
        <begin position="93"/>
        <end position="107"/>
    </location>
</feature>
<dbReference type="AlphaFoldDB" id="A0A4R3M985"/>
<dbReference type="Gene3D" id="3.90.470.20">
    <property type="entry name" value="4'-phosphopantetheinyl transferase domain"/>
    <property type="match status" value="3"/>
</dbReference>
<dbReference type="GO" id="GO:0005829">
    <property type="term" value="C:cytosol"/>
    <property type="evidence" value="ECO:0007669"/>
    <property type="project" value="TreeGrafter"/>
</dbReference>
<dbReference type="PANTHER" id="PTHR12215:SF10">
    <property type="entry name" value="L-AMINOADIPATE-SEMIALDEHYDE DEHYDROGENASE-PHOSPHOPANTETHEINYL TRANSFERASE"/>
    <property type="match status" value="1"/>
</dbReference>
<dbReference type="SUPFAM" id="SSF56214">
    <property type="entry name" value="4'-phosphopantetheinyl transferase"/>
    <property type="match status" value="2"/>
</dbReference>
<evidence type="ECO:0000259" key="4">
    <source>
        <dbReference type="Pfam" id="PF01648"/>
    </source>
</evidence>
<dbReference type="InterPro" id="IPR008278">
    <property type="entry name" value="4-PPantetheinyl_Trfase_dom"/>
</dbReference>
<comment type="caution">
    <text evidence="5">The sequence shown here is derived from an EMBL/GenBank/DDBJ whole genome shotgun (WGS) entry which is preliminary data.</text>
</comment>
<keyword evidence="6" id="KW-1185">Reference proteome</keyword>
<evidence type="ECO:0000313" key="5">
    <source>
        <dbReference type="EMBL" id="TCT09736.1"/>
    </source>
</evidence>
<organism evidence="5 6">
    <name type="scientific">Paralcaligenes ureilyticus</name>
    <dbReference type="NCBI Taxonomy" id="627131"/>
    <lineage>
        <taxon>Bacteria</taxon>
        <taxon>Pseudomonadati</taxon>
        <taxon>Pseudomonadota</taxon>
        <taxon>Betaproteobacteria</taxon>
        <taxon>Burkholderiales</taxon>
        <taxon>Alcaligenaceae</taxon>
        <taxon>Paralcaligenes</taxon>
    </lineage>
</organism>
<evidence type="ECO:0000256" key="2">
    <source>
        <dbReference type="ARBA" id="ARBA00022679"/>
    </source>
</evidence>
<evidence type="ECO:0000256" key="1">
    <source>
        <dbReference type="ARBA" id="ARBA00010990"/>
    </source>
</evidence>
<feature type="region of interest" description="Disordered" evidence="3">
    <location>
        <begin position="88"/>
        <end position="107"/>
    </location>
</feature>
<protein>
    <submittedName>
        <fullName evidence="5">4'-phosphopantetheinyl transferase</fullName>
    </submittedName>
</protein>
<dbReference type="PANTHER" id="PTHR12215">
    <property type="entry name" value="PHOSPHOPANTETHEINE TRANSFERASE"/>
    <property type="match status" value="1"/>
</dbReference>
<evidence type="ECO:0000256" key="3">
    <source>
        <dbReference type="SAM" id="MobiDB-lite"/>
    </source>
</evidence>
<dbReference type="Proteomes" id="UP000295525">
    <property type="component" value="Unassembled WGS sequence"/>
</dbReference>
<comment type="similarity">
    <text evidence="1">Belongs to the P-Pant transferase superfamily. Gsp/Sfp/HetI/AcpT family.</text>
</comment>
<dbReference type="InterPro" id="IPR037143">
    <property type="entry name" value="4-PPantetheinyl_Trfase_dom_sf"/>
</dbReference>
<proteinExistence type="inferred from homology"/>
<dbReference type="InterPro" id="IPR050559">
    <property type="entry name" value="P-Pant_transferase_sf"/>
</dbReference>
<feature type="domain" description="4'-phosphopantetheinyl transferase" evidence="4">
    <location>
        <begin position="153"/>
        <end position="260"/>
    </location>
</feature>
<keyword evidence="2 5" id="KW-0808">Transferase</keyword>
<dbReference type="Pfam" id="PF01648">
    <property type="entry name" value="ACPS"/>
    <property type="match status" value="1"/>
</dbReference>
<gene>
    <name evidence="5" type="ORF">EDC26_103358</name>
</gene>
<dbReference type="RefSeq" id="WP_132580577.1">
    <property type="nucleotide sequence ID" value="NZ_SMAJ01000003.1"/>
</dbReference>
<dbReference type="EMBL" id="SMAJ01000003">
    <property type="protein sequence ID" value="TCT09736.1"/>
    <property type="molecule type" value="Genomic_DNA"/>
</dbReference>
<accession>A0A4R3M985</accession>
<dbReference type="GO" id="GO:0000287">
    <property type="term" value="F:magnesium ion binding"/>
    <property type="evidence" value="ECO:0007669"/>
    <property type="project" value="InterPro"/>
</dbReference>
<dbReference type="OrthoDB" id="9808281at2"/>
<sequence length="282" mass="31662">MPAPGFQLASDDCHVWTLPLEQPPKVLEQLRCSLSQEEIRRADRYRFAQQRRQFILTRGALRGLLGCYLDMAPEHCRITLSESGKPELAATPFEHRPDVSRSRDRSLMHPDDVSADVAHASDQTKGQPMEHTVRFNVAHAGDQALIAIARDVQVGVDIELLRPLDERQALVDMILSPTEKERWQLLSEEMRIRAFYVLWTRKEAVAKAIGQGLLMELNTLGVSFEPGLPATLLEIPEMYGRPQDWTLVALDAAAEYAAALAAPARGIRVVQKTWHPQGVPLH</sequence>
<reference evidence="5 6" key="1">
    <citation type="submission" date="2019-03" db="EMBL/GenBank/DDBJ databases">
        <title>Genomic Encyclopedia of Type Strains, Phase IV (KMG-IV): sequencing the most valuable type-strain genomes for metagenomic binning, comparative biology and taxonomic classification.</title>
        <authorList>
            <person name="Goeker M."/>
        </authorList>
    </citation>
    <scope>NUCLEOTIDE SEQUENCE [LARGE SCALE GENOMIC DNA]</scope>
    <source>
        <strain evidence="5 6">DSM 24591</strain>
    </source>
</reference>
<name>A0A4R3M985_9BURK</name>
<dbReference type="GO" id="GO:0019878">
    <property type="term" value="P:lysine biosynthetic process via aminoadipic acid"/>
    <property type="evidence" value="ECO:0007669"/>
    <property type="project" value="TreeGrafter"/>
</dbReference>
<dbReference type="GO" id="GO:0008897">
    <property type="term" value="F:holo-[acyl-carrier-protein] synthase activity"/>
    <property type="evidence" value="ECO:0007669"/>
    <property type="project" value="InterPro"/>
</dbReference>